<dbReference type="EMBL" id="JEMN01001253">
    <property type="protein sequence ID" value="KXH42470.1"/>
    <property type="molecule type" value="Genomic_DNA"/>
</dbReference>
<dbReference type="InterPro" id="IPR054464">
    <property type="entry name" value="ULD_fung"/>
</dbReference>
<sequence length="389" mass="43975">MSAGFTFGSLGDILQLCQIGIAASKALSDTSGSVSDYKDLRHDIDRFVQILQNVIATYQEREHPERLSGIKFLIQSVCQDCASDLQEALDYFHTKYGPSFSGQRHRLNPKTIARKMGYAFKEKERLQQLRRKLSWTTQSLSLLLTIYNRNAARVNNSTLEGRYQEVLSKLQDMSKDIELQTVRLSEQHAGIKGLIITSATTSDHLESKATQDQKLAQEISNNTSSIQELSAMAETTMKVLVERRENDTSVRSYSGPGRTSKAPLLFEDSFGSVLEIPMEWVFCWEHLKILINNRFEHQLGHQNVLRGEYVLEDDISGQEVTSLPWAQVMRPGKKINMAMKFCRLNAAGSKSTEDYICPGCRTVMARKLDSNGNLMWYSPPSRNNSMNKG</sequence>
<feature type="domain" description="Ubiquitin-like" evidence="1">
    <location>
        <begin position="260"/>
        <end position="340"/>
    </location>
</feature>
<gene>
    <name evidence="2" type="ORF">CNYM01_08515</name>
</gene>
<evidence type="ECO:0000313" key="3">
    <source>
        <dbReference type="Proteomes" id="UP000070054"/>
    </source>
</evidence>
<dbReference type="PANTHER" id="PTHR38886:SF1">
    <property type="entry name" value="NACHT-NTPASE AND P-LOOP NTPASES N-TERMINAL DOMAIN-CONTAINING PROTEIN"/>
    <property type="match status" value="1"/>
</dbReference>
<protein>
    <recommendedName>
        <fullName evidence="1">Ubiquitin-like domain-containing protein</fullName>
    </recommendedName>
</protein>
<name>A0A135T2V9_9PEZI</name>
<dbReference type="AlphaFoldDB" id="A0A135T2V9"/>
<evidence type="ECO:0000259" key="1">
    <source>
        <dbReference type="Pfam" id="PF22893"/>
    </source>
</evidence>
<comment type="caution">
    <text evidence="2">The sequence shown here is derived from an EMBL/GenBank/DDBJ whole genome shotgun (WGS) entry which is preliminary data.</text>
</comment>
<proteinExistence type="predicted"/>
<dbReference type="Pfam" id="PF22893">
    <property type="entry name" value="ULD_2"/>
    <property type="match status" value="1"/>
</dbReference>
<reference evidence="2 3" key="1">
    <citation type="submission" date="2014-02" db="EMBL/GenBank/DDBJ databases">
        <title>The genome sequence of Colletotrichum nymphaeae SA-01.</title>
        <authorList>
            <person name="Baroncelli R."/>
            <person name="Thon M.R."/>
        </authorList>
    </citation>
    <scope>NUCLEOTIDE SEQUENCE [LARGE SCALE GENOMIC DNA]</scope>
    <source>
        <strain evidence="2 3">SA-01</strain>
    </source>
</reference>
<dbReference type="Proteomes" id="UP000070054">
    <property type="component" value="Unassembled WGS sequence"/>
</dbReference>
<organism evidence="2 3">
    <name type="scientific">Colletotrichum nymphaeae SA-01</name>
    <dbReference type="NCBI Taxonomy" id="1460502"/>
    <lineage>
        <taxon>Eukaryota</taxon>
        <taxon>Fungi</taxon>
        <taxon>Dikarya</taxon>
        <taxon>Ascomycota</taxon>
        <taxon>Pezizomycotina</taxon>
        <taxon>Sordariomycetes</taxon>
        <taxon>Hypocreomycetidae</taxon>
        <taxon>Glomerellales</taxon>
        <taxon>Glomerellaceae</taxon>
        <taxon>Colletotrichum</taxon>
        <taxon>Colletotrichum acutatum species complex</taxon>
    </lineage>
</organism>
<dbReference type="PANTHER" id="PTHR38886">
    <property type="entry name" value="SESA DOMAIN-CONTAINING PROTEIN"/>
    <property type="match status" value="1"/>
</dbReference>
<keyword evidence="3" id="KW-1185">Reference proteome</keyword>
<evidence type="ECO:0000313" key="2">
    <source>
        <dbReference type="EMBL" id="KXH42470.1"/>
    </source>
</evidence>
<accession>A0A135T2V9</accession>